<comment type="caution">
    <text evidence="2">The sequence shown here is derived from an EMBL/GenBank/DDBJ whole genome shotgun (WGS) entry which is preliminary data.</text>
</comment>
<dbReference type="PIRSF" id="PIRSF037226">
    <property type="entry name" value="Amidohydrolase_ACY1L2_prd"/>
    <property type="match status" value="1"/>
</dbReference>
<organism evidence="2 3">
    <name type="scientific">Candidatus Enterocloster faecavium</name>
    <dbReference type="NCBI Taxonomy" id="2838560"/>
    <lineage>
        <taxon>Bacteria</taxon>
        <taxon>Bacillati</taxon>
        <taxon>Bacillota</taxon>
        <taxon>Clostridia</taxon>
        <taxon>Lachnospirales</taxon>
        <taxon>Lachnospiraceae</taxon>
        <taxon>Enterocloster</taxon>
    </lineage>
</organism>
<dbReference type="InterPro" id="IPR017439">
    <property type="entry name" value="Amidohydrolase"/>
</dbReference>
<dbReference type="CDD" id="cd05672">
    <property type="entry name" value="M20_ACY1L2-like"/>
    <property type="match status" value="1"/>
</dbReference>
<reference evidence="2" key="1">
    <citation type="journal article" date="2021" name="PeerJ">
        <title>Extensive microbial diversity within the chicken gut microbiome revealed by metagenomics and culture.</title>
        <authorList>
            <person name="Gilroy R."/>
            <person name="Ravi A."/>
            <person name="Getino M."/>
            <person name="Pursley I."/>
            <person name="Horton D.L."/>
            <person name="Alikhan N.F."/>
            <person name="Baker D."/>
            <person name="Gharbi K."/>
            <person name="Hall N."/>
            <person name="Watson M."/>
            <person name="Adriaenssens E.M."/>
            <person name="Foster-Nyarko E."/>
            <person name="Jarju S."/>
            <person name="Secka A."/>
            <person name="Antonio M."/>
            <person name="Oren A."/>
            <person name="Chaudhuri R.R."/>
            <person name="La Ragione R."/>
            <person name="Hildebrand F."/>
            <person name="Pallen M.J."/>
        </authorList>
    </citation>
    <scope>NUCLEOTIDE SEQUENCE</scope>
    <source>
        <strain evidence="2">CHK188-4685</strain>
    </source>
</reference>
<dbReference type="Proteomes" id="UP000886804">
    <property type="component" value="Unassembled WGS sequence"/>
</dbReference>
<dbReference type="EMBL" id="DWYS01000058">
    <property type="protein sequence ID" value="HJB07152.1"/>
    <property type="molecule type" value="Genomic_DNA"/>
</dbReference>
<dbReference type="NCBIfam" id="TIGR01891">
    <property type="entry name" value="amidohydrolases"/>
    <property type="match status" value="1"/>
</dbReference>
<dbReference type="InterPro" id="IPR036264">
    <property type="entry name" value="Bact_exopeptidase_dim_dom"/>
</dbReference>
<evidence type="ECO:0000256" key="1">
    <source>
        <dbReference type="PIRNR" id="PIRNR037226"/>
    </source>
</evidence>
<dbReference type="SUPFAM" id="SSF55031">
    <property type="entry name" value="Bacterial exopeptidase dimerisation domain"/>
    <property type="match status" value="1"/>
</dbReference>
<dbReference type="GO" id="GO:0016805">
    <property type="term" value="F:dipeptidase activity"/>
    <property type="evidence" value="ECO:0007669"/>
    <property type="project" value="InterPro"/>
</dbReference>
<evidence type="ECO:0000313" key="2">
    <source>
        <dbReference type="EMBL" id="HJB07152.1"/>
    </source>
</evidence>
<dbReference type="Gene3D" id="3.30.70.360">
    <property type="match status" value="1"/>
</dbReference>
<dbReference type="GO" id="GO:0005737">
    <property type="term" value="C:cytoplasm"/>
    <property type="evidence" value="ECO:0007669"/>
    <property type="project" value="TreeGrafter"/>
</dbReference>
<accession>A0A9D2L6Z0</accession>
<dbReference type="Gene3D" id="3.40.630.10">
    <property type="entry name" value="Zn peptidases"/>
    <property type="match status" value="1"/>
</dbReference>
<gene>
    <name evidence="2" type="ORF">H9716_04730</name>
</gene>
<proteinExistence type="inferred from homology"/>
<dbReference type="PANTHER" id="PTHR30575">
    <property type="entry name" value="PEPTIDASE M20"/>
    <property type="match status" value="1"/>
</dbReference>
<dbReference type="Pfam" id="PF01546">
    <property type="entry name" value="Peptidase_M20"/>
    <property type="match status" value="1"/>
</dbReference>
<reference evidence="2" key="2">
    <citation type="submission" date="2021-04" db="EMBL/GenBank/DDBJ databases">
        <authorList>
            <person name="Gilroy R."/>
        </authorList>
    </citation>
    <scope>NUCLEOTIDE SEQUENCE</scope>
    <source>
        <strain evidence="2">CHK188-4685</strain>
    </source>
</reference>
<sequence>MNENVVCEQKKQLYETIDSMAGQLTQMADFIFDHPETDGNEVQAAALLTGFLKDNGFSVEMDCGGLKTAFRCVYQNRPQETGGAETSGRIPRIGILCEYDALENLGHGCGHHMQGPSCLGAAVAVKEVLKSVPYDLVVYGTPAEETFGGKINMLKAGCFQDIDVALMMHGAPDTCTDKKCLALSTYEVVYTGKKAHAAIAPEQGRSAFDALLLAFQGIEFLREHVRDDVRMHYTVKELPGPENVVPGRAVGKFALRSFSRDYLDSLKERFYNIINGAAMMSGVTAQITETQSLDNKVPVFALNDLVMKNAAEAGIPDLRPPREKTGSTDFGNVMHRLPGCCLRVRFVPSGTASHSQEYIQAGKTEDAHNCVIYGAKALAGTSWDLITDSSLLPAIEKEFEENRKTFG</sequence>
<dbReference type="InterPro" id="IPR017144">
    <property type="entry name" value="Xaa-Arg_dipeptidase"/>
</dbReference>
<name>A0A9D2L6Z0_9FIRM</name>
<dbReference type="GO" id="GO:0046657">
    <property type="term" value="P:folic acid catabolic process"/>
    <property type="evidence" value="ECO:0007669"/>
    <property type="project" value="TreeGrafter"/>
</dbReference>
<dbReference type="InterPro" id="IPR002933">
    <property type="entry name" value="Peptidase_M20"/>
</dbReference>
<protein>
    <recommendedName>
        <fullName evidence="1">Peptidase M20 domain-containing protein 2</fullName>
    </recommendedName>
</protein>
<dbReference type="GO" id="GO:0071713">
    <property type="term" value="F:para-aminobenzoyl-glutamate hydrolase activity"/>
    <property type="evidence" value="ECO:0007669"/>
    <property type="project" value="TreeGrafter"/>
</dbReference>
<dbReference type="SUPFAM" id="SSF53187">
    <property type="entry name" value="Zn-dependent exopeptidases"/>
    <property type="match status" value="1"/>
</dbReference>
<dbReference type="InterPro" id="IPR052030">
    <property type="entry name" value="Peptidase_M20/M20A_hydrolases"/>
</dbReference>
<comment type="similarity">
    <text evidence="1">Belongs to the peptidase M20A family.</text>
</comment>
<dbReference type="AlphaFoldDB" id="A0A9D2L6Z0"/>
<evidence type="ECO:0000313" key="3">
    <source>
        <dbReference type="Proteomes" id="UP000886804"/>
    </source>
</evidence>
<dbReference type="PANTHER" id="PTHR30575:SF0">
    <property type="entry name" value="XAA-ARG DIPEPTIDASE"/>
    <property type="match status" value="1"/>
</dbReference>